<dbReference type="Pfam" id="PF15579">
    <property type="entry name" value="Imm52"/>
    <property type="match status" value="1"/>
</dbReference>
<dbReference type="RefSeq" id="WP_395812361.1">
    <property type="nucleotide sequence ID" value="NZ_CP043494.1"/>
</dbReference>
<name>A0ABY9X9I1_9BACT</name>
<accession>A0ABY9X9I1</accession>
<evidence type="ECO:0000259" key="1">
    <source>
        <dbReference type="Pfam" id="PF15579"/>
    </source>
</evidence>
<evidence type="ECO:0000313" key="2">
    <source>
        <dbReference type="EMBL" id="WNG52052.1"/>
    </source>
</evidence>
<protein>
    <recommendedName>
        <fullName evidence="1">Immunity protein 52 domain-containing protein</fullName>
    </recommendedName>
</protein>
<evidence type="ECO:0000313" key="3">
    <source>
        <dbReference type="Proteomes" id="UP001611383"/>
    </source>
</evidence>
<feature type="domain" description="Immunity protein 52" evidence="1">
    <location>
        <begin position="3"/>
        <end position="231"/>
    </location>
</feature>
<proteinExistence type="predicted"/>
<dbReference type="InterPro" id="IPR028969">
    <property type="entry name" value="Imm52"/>
</dbReference>
<keyword evidence="3" id="KW-1185">Reference proteome</keyword>
<reference evidence="2 3" key="1">
    <citation type="submission" date="2019-08" db="EMBL/GenBank/DDBJ databases">
        <title>Archangium and Cystobacter genomes.</title>
        <authorList>
            <person name="Chen I.-C.K."/>
            <person name="Wielgoss S."/>
        </authorList>
    </citation>
    <scope>NUCLEOTIDE SEQUENCE [LARGE SCALE GENOMIC DNA]</scope>
    <source>
        <strain evidence="2 3">Cbm 6</strain>
    </source>
</reference>
<gene>
    <name evidence="2" type="ORF">F0U60_54070</name>
</gene>
<sequence length="236" mass="26568">MTETYYAGVYWGRRQESAEDCARRAELFFRLLAECHPSYARWYEQQDSEAAEVPLQLAPTREFFVRLFEKEEYRSDGGGFRFGAWTGHEAQDQGGMVLIFCGAHAEGASNHLVLYFPEESPGSERMLTLPVLTGVMRAMALAWEPEWGVIVSGDFRDNISEEGSAGSFMGWVTYFSRERGELPGLPVRVEPVEDKGMLVLLTPERLSGGNPEHLALGRRVQALLAERGLLREVGER</sequence>
<dbReference type="Proteomes" id="UP001611383">
    <property type="component" value="Chromosome"/>
</dbReference>
<organism evidence="2 3">
    <name type="scientific">Archangium minus</name>
    <dbReference type="NCBI Taxonomy" id="83450"/>
    <lineage>
        <taxon>Bacteria</taxon>
        <taxon>Pseudomonadati</taxon>
        <taxon>Myxococcota</taxon>
        <taxon>Myxococcia</taxon>
        <taxon>Myxococcales</taxon>
        <taxon>Cystobacterineae</taxon>
        <taxon>Archangiaceae</taxon>
        <taxon>Archangium</taxon>
    </lineage>
</organism>
<dbReference type="EMBL" id="CP043494">
    <property type="protein sequence ID" value="WNG52052.1"/>
    <property type="molecule type" value="Genomic_DNA"/>
</dbReference>